<organism evidence="1 2">
    <name type="scientific">Membranihabitans marinus</name>
    <dbReference type="NCBI Taxonomy" id="1227546"/>
    <lineage>
        <taxon>Bacteria</taxon>
        <taxon>Pseudomonadati</taxon>
        <taxon>Bacteroidota</taxon>
        <taxon>Saprospiria</taxon>
        <taxon>Saprospirales</taxon>
        <taxon>Saprospiraceae</taxon>
        <taxon>Membranihabitans</taxon>
    </lineage>
</organism>
<accession>A0A953HNM3</accession>
<comment type="caution">
    <text evidence="1">The sequence shown here is derived from an EMBL/GenBank/DDBJ whole genome shotgun (WGS) entry which is preliminary data.</text>
</comment>
<evidence type="ECO:0008006" key="3">
    <source>
        <dbReference type="Google" id="ProtNLM"/>
    </source>
</evidence>
<name>A0A953HNM3_9BACT</name>
<dbReference type="SUPFAM" id="SSF102405">
    <property type="entry name" value="MCP/YpsA-like"/>
    <property type="match status" value="1"/>
</dbReference>
<keyword evidence="2" id="KW-1185">Reference proteome</keyword>
<proteinExistence type="predicted"/>
<sequence length="429" mass="48963">MSSWVWIRDGIFIGWNILRKRLRIAGQFSKYTMTGTKKTDATSKNNHHFKIIAAIIIDMLTTREIKTIEEFRKLRDQGEPMTNLAFHNMDLSNIAHELLQANIRDSLFLGCTLENSMVCALQHKNYIFPTLDVPYDVYPNKLYRADDLYAGFSPENPTSFHDTPDQVIFRHFIKTGKYTTDLKESLARALHDQSITNALEDFVIHYDPKSIIAIMGGHQLLRTSRQYRKIVWLAKHLTEQGKLMASGGGPGAMEATHLGAWLAGTEDKDVLRALEILSQAPSYEDSNWLTSAFQVIHSIDGGKKYSLGIPTWLYGHEPPTPFASHIAKYFTNSIREDGLLALAKGGIVFTPGRAGTTQEVFQEVTQNHYLTLEYASPMIFMGRTFWARDWPVYPLLYQLSYEGKLKNLDLGIYDTIEEIVAHLQRFYEK</sequence>
<protein>
    <recommendedName>
        <fullName evidence="3">Rossmann fold nucleotide-binding protein</fullName>
    </recommendedName>
</protein>
<dbReference type="PANTHER" id="PTHR43393">
    <property type="entry name" value="CYTOKININ RIBOSIDE 5'-MONOPHOSPHATE PHOSPHORIBOHYDROLASE"/>
    <property type="match status" value="1"/>
</dbReference>
<reference evidence="1" key="1">
    <citation type="submission" date="2021-06" db="EMBL/GenBank/DDBJ databases">
        <title>44 bacteria genomes isolated from Dapeng, Shenzhen.</title>
        <authorList>
            <person name="Zheng W."/>
            <person name="Yu S."/>
            <person name="Huang Y."/>
        </authorList>
    </citation>
    <scope>NUCLEOTIDE SEQUENCE</scope>
    <source>
        <strain evidence="1">DP5N28-2</strain>
    </source>
</reference>
<dbReference type="RefSeq" id="WP_222580467.1">
    <property type="nucleotide sequence ID" value="NZ_JAHVHU010000011.1"/>
</dbReference>
<dbReference type="EMBL" id="JAHVHU010000011">
    <property type="protein sequence ID" value="MBY5958927.1"/>
    <property type="molecule type" value="Genomic_DNA"/>
</dbReference>
<dbReference type="Proteomes" id="UP000753961">
    <property type="component" value="Unassembled WGS sequence"/>
</dbReference>
<evidence type="ECO:0000313" key="2">
    <source>
        <dbReference type="Proteomes" id="UP000753961"/>
    </source>
</evidence>
<dbReference type="PANTHER" id="PTHR43393:SF3">
    <property type="entry name" value="LYSINE DECARBOXYLASE-LIKE PROTEIN"/>
    <property type="match status" value="1"/>
</dbReference>
<dbReference type="AlphaFoldDB" id="A0A953HNM3"/>
<dbReference type="GO" id="GO:0005829">
    <property type="term" value="C:cytosol"/>
    <property type="evidence" value="ECO:0007669"/>
    <property type="project" value="TreeGrafter"/>
</dbReference>
<dbReference type="InterPro" id="IPR052341">
    <property type="entry name" value="LOG_family_nucleotidases"/>
</dbReference>
<gene>
    <name evidence="1" type="ORF">KUV50_12320</name>
</gene>
<evidence type="ECO:0000313" key="1">
    <source>
        <dbReference type="EMBL" id="MBY5958927.1"/>
    </source>
</evidence>
<dbReference type="Gene3D" id="3.40.50.450">
    <property type="match status" value="1"/>
</dbReference>